<keyword evidence="5" id="KW-1185">Reference proteome</keyword>
<reference evidence="5" key="1">
    <citation type="submission" date="2017-02" db="EMBL/GenBank/DDBJ databases">
        <authorList>
            <person name="Varghese N."/>
            <person name="Submissions S."/>
        </authorList>
    </citation>
    <scope>NUCLEOTIDE SEQUENCE [LARGE SCALE GENOMIC DNA]</scope>
    <source>
        <strain evidence="5">ATCC 35199</strain>
    </source>
</reference>
<evidence type="ECO:0000313" key="5">
    <source>
        <dbReference type="Proteomes" id="UP000243406"/>
    </source>
</evidence>
<organism evidence="4 5">
    <name type="scientific">Acetoanaerobium noterae</name>
    <dbReference type="NCBI Taxonomy" id="745369"/>
    <lineage>
        <taxon>Bacteria</taxon>
        <taxon>Bacillati</taxon>
        <taxon>Bacillota</taxon>
        <taxon>Clostridia</taxon>
        <taxon>Peptostreptococcales</taxon>
        <taxon>Filifactoraceae</taxon>
        <taxon>Acetoanaerobium</taxon>
    </lineage>
</organism>
<dbReference type="OrthoDB" id="9758209at2"/>
<dbReference type="AlphaFoldDB" id="A0A1T5ARZ5"/>
<dbReference type="InterPro" id="IPR000834">
    <property type="entry name" value="Peptidase_M14"/>
</dbReference>
<protein>
    <submittedName>
        <fullName evidence="4">Murein tripeptide amidase MpaA</fullName>
    </submittedName>
</protein>
<evidence type="ECO:0000256" key="1">
    <source>
        <dbReference type="PROSITE-ProRule" id="PRU01379"/>
    </source>
</evidence>
<dbReference type="EMBL" id="FUYN01000002">
    <property type="protein sequence ID" value="SKB37580.1"/>
    <property type="molecule type" value="Genomic_DNA"/>
</dbReference>
<feature type="active site" description="Proton donor/acceptor" evidence="1">
    <location>
        <position position="440"/>
    </location>
</feature>
<accession>A0A1T5ARZ5</accession>
<dbReference type="PROSITE" id="PS52035">
    <property type="entry name" value="PEPTIDASE_M14"/>
    <property type="match status" value="1"/>
</dbReference>
<dbReference type="CDD" id="cd06244">
    <property type="entry name" value="M14-like"/>
    <property type="match status" value="1"/>
</dbReference>
<keyword evidence="2" id="KW-0732">Signal</keyword>
<dbReference type="Gene3D" id="3.40.630.10">
    <property type="entry name" value="Zn peptidases"/>
    <property type="match status" value="1"/>
</dbReference>
<dbReference type="RefSeq" id="WP_079589045.1">
    <property type="nucleotide sequence ID" value="NZ_FUYN01000002.1"/>
</dbReference>
<comment type="similarity">
    <text evidence="1">Belongs to the peptidase M14 family.</text>
</comment>
<gene>
    <name evidence="4" type="ORF">SAMN02745120_1129</name>
</gene>
<proteinExistence type="inferred from homology"/>
<dbReference type="GO" id="GO:0008270">
    <property type="term" value="F:zinc ion binding"/>
    <property type="evidence" value="ECO:0007669"/>
    <property type="project" value="InterPro"/>
</dbReference>
<evidence type="ECO:0000256" key="2">
    <source>
        <dbReference type="SAM" id="SignalP"/>
    </source>
</evidence>
<dbReference type="GO" id="GO:0006508">
    <property type="term" value="P:proteolysis"/>
    <property type="evidence" value="ECO:0007669"/>
    <property type="project" value="InterPro"/>
</dbReference>
<dbReference type="SUPFAM" id="SSF53187">
    <property type="entry name" value="Zn-dependent exopeptidases"/>
    <property type="match status" value="1"/>
</dbReference>
<feature type="chain" id="PRO_5012933674" evidence="2">
    <location>
        <begin position="32"/>
        <end position="889"/>
    </location>
</feature>
<evidence type="ECO:0000313" key="4">
    <source>
        <dbReference type="EMBL" id="SKB37580.1"/>
    </source>
</evidence>
<dbReference type="SMART" id="SM00631">
    <property type="entry name" value="Zn_pept"/>
    <property type="match status" value="1"/>
</dbReference>
<dbReference type="Proteomes" id="UP000243406">
    <property type="component" value="Unassembled WGS sequence"/>
</dbReference>
<feature type="domain" description="Peptidase M14" evidence="3">
    <location>
        <begin position="164"/>
        <end position="467"/>
    </location>
</feature>
<dbReference type="Pfam" id="PF00246">
    <property type="entry name" value="Peptidase_M14"/>
    <property type="match status" value="1"/>
</dbReference>
<dbReference type="GO" id="GO:0004181">
    <property type="term" value="F:metallocarboxypeptidase activity"/>
    <property type="evidence" value="ECO:0007669"/>
    <property type="project" value="InterPro"/>
</dbReference>
<feature type="signal peptide" evidence="2">
    <location>
        <begin position="1"/>
        <end position="31"/>
    </location>
</feature>
<evidence type="ECO:0000259" key="3">
    <source>
        <dbReference type="PROSITE" id="PS52035"/>
    </source>
</evidence>
<sequence>MKSKKVGKLGKAVALIVALLMVVSLAVPAFAQDTKTASGPVVSMTEPKEVVFEARMSADTKVSDLKWYFGDKELSAWKKWSMETGDFTAGPFITFTKEPVIENGLLKATISFDRLFDTTDLSQRRPYNIRLKYPEFIGTYELKAVNETGQQQAKLDVSLVPYESYMSYDQMKAAVADIKNSAKADRFVNLEVYGTTVQGRPMDLGIIAKDKEAVDEYLNETTPMMLENPEKMIADIKANKADYKTVIFMNNIHPDEQPGVDAVVKLFNDYAKEDFIDYATTDENGKKVNKRINVDKLLEDFILVFSFTQNPDGRVANTRTNANNLDLNRDNGFQTQPETQAMAAQISKYNPLIFLDYHGFVQEFLIEPCTPPHDPNYETDLLYSTMLELAHIMGRAGVENSKYEDYLIPMIDYGTGWDDATSAYTATYAMHHGALGHTIEVPEMNEDSFKAAIHTGYAAADYAINNKDMLMLNKLEYYKRGVEKLDSREADKAIVNAQNEIKGRPRGNNESFFPDYYVIPMGLDAQKNAVAAFDMVAYLERNGVKVHELKSDAGAYKKGDIVIDMAQAKRGYANHVLYSGVDESEWAEMYAEIVTNFPAQRGFDVMEVRDANLFTGKLGDVTISKAPSSSITDAKFYLIHNNSLETVKAVNHAIEMGHKVVRADLGQGKEGFAVDKACLEMLVDKHALKFEALDKMPEGKEITSKTVYAPAMSTAYFALEAMGFDVVTDASKADVLVTDSGSLDPELIGTKPMVAIGGSAMAAIGESGKIAGLEVKTTDFYHEGLLKSTNNASSMYSLGYASDDTMYSSSGTWIEKLPAGFTALSTVKNTGDYFVAGWWPGHEQVKGKVMSAVGMVNGQKTVLYAGNLTNRLHTQYLYRWISNAVYELQ</sequence>
<name>A0A1T5ARZ5_9FIRM</name>